<evidence type="ECO:0000313" key="2">
    <source>
        <dbReference type="EMBL" id="TKC38707.1"/>
    </source>
</evidence>
<accession>A0A4U1ERB5</accession>
<feature type="compositionally biased region" description="Pro residues" evidence="1">
    <location>
        <begin position="1"/>
        <end position="10"/>
    </location>
</feature>
<name>A0A4U1ERB5_MONMO</name>
<dbReference type="Proteomes" id="UP000308365">
    <property type="component" value="Unassembled WGS sequence"/>
</dbReference>
<gene>
    <name evidence="2" type="ORF">EI555_016809</name>
</gene>
<dbReference type="AlphaFoldDB" id="A0A4U1ERB5"/>
<comment type="caution">
    <text evidence="2">The sequence shown here is derived from an EMBL/GenBank/DDBJ whole genome shotgun (WGS) entry which is preliminary data.</text>
</comment>
<evidence type="ECO:0000256" key="1">
    <source>
        <dbReference type="SAM" id="MobiDB-lite"/>
    </source>
</evidence>
<organism evidence="2 3">
    <name type="scientific">Monodon monoceros</name>
    <name type="common">Narwhal</name>
    <name type="synonym">Ceratodon monodon</name>
    <dbReference type="NCBI Taxonomy" id="40151"/>
    <lineage>
        <taxon>Eukaryota</taxon>
        <taxon>Metazoa</taxon>
        <taxon>Chordata</taxon>
        <taxon>Craniata</taxon>
        <taxon>Vertebrata</taxon>
        <taxon>Euteleostomi</taxon>
        <taxon>Mammalia</taxon>
        <taxon>Eutheria</taxon>
        <taxon>Laurasiatheria</taxon>
        <taxon>Artiodactyla</taxon>
        <taxon>Whippomorpha</taxon>
        <taxon>Cetacea</taxon>
        <taxon>Odontoceti</taxon>
        <taxon>Monodontidae</taxon>
        <taxon>Monodon</taxon>
    </lineage>
</organism>
<proteinExistence type="predicted"/>
<protein>
    <submittedName>
        <fullName evidence="2">Uncharacterized protein</fullName>
    </submittedName>
</protein>
<feature type="region of interest" description="Disordered" evidence="1">
    <location>
        <begin position="1"/>
        <end position="29"/>
    </location>
</feature>
<dbReference type="EMBL" id="RWIC01000955">
    <property type="protein sequence ID" value="TKC38707.1"/>
    <property type="molecule type" value="Genomic_DNA"/>
</dbReference>
<evidence type="ECO:0000313" key="3">
    <source>
        <dbReference type="Proteomes" id="UP000308365"/>
    </source>
</evidence>
<sequence>MSSASLPPPSRGGSCGGAGSAPSPYDPTRRLGLRWKLRLFNRTKWPLLKPGDLCGTFPTDIHFILMSSPLAFGSSAISLIIHSGF</sequence>
<reference evidence="3" key="1">
    <citation type="journal article" date="2019" name="IScience">
        <title>Narwhal Genome Reveals Long-Term Low Genetic Diversity despite Current Large Abundance Size.</title>
        <authorList>
            <person name="Westbury M.V."/>
            <person name="Petersen B."/>
            <person name="Garde E."/>
            <person name="Heide-Jorgensen M.P."/>
            <person name="Lorenzen E.D."/>
        </authorList>
    </citation>
    <scope>NUCLEOTIDE SEQUENCE [LARGE SCALE GENOMIC DNA]</scope>
</reference>